<dbReference type="Pfam" id="PF01641">
    <property type="entry name" value="SelR"/>
    <property type="match status" value="1"/>
</dbReference>
<feature type="binding site" evidence="9">
    <location>
        <position position="51"/>
    </location>
    <ligand>
        <name>Zn(2+)</name>
        <dbReference type="ChEBI" id="CHEBI:29105"/>
    </ligand>
</feature>
<proteinExistence type="inferred from homology"/>
<evidence type="ECO:0000259" key="10">
    <source>
        <dbReference type="PROSITE" id="PS51790"/>
    </source>
</evidence>
<dbReference type="RefSeq" id="WP_106892916.1">
    <property type="nucleotide sequence ID" value="NZ_CP027860.1"/>
</dbReference>
<dbReference type="NCBIfam" id="TIGR00357">
    <property type="entry name" value="peptide-methionine (R)-S-oxide reductase MsrB"/>
    <property type="match status" value="1"/>
</dbReference>
<dbReference type="GO" id="GO:0030091">
    <property type="term" value="P:protein repair"/>
    <property type="evidence" value="ECO:0007669"/>
    <property type="project" value="InterPro"/>
</dbReference>
<dbReference type="HAMAP" id="MF_01400">
    <property type="entry name" value="MsrB"/>
    <property type="match status" value="1"/>
</dbReference>
<reference evidence="11 12" key="2">
    <citation type="submission" date="2018-03" db="EMBL/GenBank/DDBJ databases">
        <authorList>
            <person name="Keele B.F."/>
        </authorList>
    </citation>
    <scope>NUCLEOTIDE SEQUENCE [LARGE SCALE GENOMIC DNA]</scope>
    <source>
        <strain evidence="11 12">D13</strain>
    </source>
</reference>
<evidence type="ECO:0000256" key="9">
    <source>
        <dbReference type="HAMAP-Rule" id="MF_01400"/>
    </source>
</evidence>
<dbReference type="SUPFAM" id="SSF51316">
    <property type="entry name" value="Mss4-like"/>
    <property type="match status" value="1"/>
</dbReference>
<feature type="domain" description="MsrB" evidence="10">
    <location>
        <begin position="9"/>
        <end position="131"/>
    </location>
</feature>
<keyword evidence="6 9" id="KW-0560">Oxidoreductase</keyword>
<dbReference type="GO" id="GO:0008270">
    <property type="term" value="F:zinc ion binding"/>
    <property type="evidence" value="ECO:0007669"/>
    <property type="project" value="UniProtKB-UniRule"/>
</dbReference>
<evidence type="ECO:0000256" key="1">
    <source>
        <dbReference type="ARBA" id="ARBA00007174"/>
    </source>
</evidence>
<dbReference type="InterPro" id="IPR011057">
    <property type="entry name" value="Mss4-like_sf"/>
</dbReference>
<comment type="catalytic activity">
    <reaction evidence="7 9">
        <text>L-methionyl-[protein] + [thioredoxin]-disulfide + H2O = L-methionyl-(R)-S-oxide-[protein] + [thioredoxin]-dithiol</text>
        <dbReference type="Rhea" id="RHEA:24164"/>
        <dbReference type="Rhea" id="RHEA-COMP:10698"/>
        <dbReference type="Rhea" id="RHEA-COMP:10700"/>
        <dbReference type="Rhea" id="RHEA-COMP:12313"/>
        <dbReference type="Rhea" id="RHEA-COMP:12314"/>
        <dbReference type="ChEBI" id="CHEBI:15377"/>
        <dbReference type="ChEBI" id="CHEBI:16044"/>
        <dbReference type="ChEBI" id="CHEBI:29950"/>
        <dbReference type="ChEBI" id="CHEBI:45764"/>
        <dbReference type="ChEBI" id="CHEBI:50058"/>
        <dbReference type="EC" id="1.8.4.12"/>
    </reaction>
</comment>
<feature type="binding site" evidence="9">
    <location>
        <position position="48"/>
    </location>
    <ligand>
        <name>Zn(2+)</name>
        <dbReference type="ChEBI" id="CHEBI:29105"/>
    </ligand>
</feature>
<keyword evidence="4 9" id="KW-0479">Metal-binding</keyword>
<dbReference type="Gene3D" id="2.170.150.20">
    <property type="entry name" value="Peptide methionine sulfoxide reductase"/>
    <property type="match status" value="1"/>
</dbReference>
<evidence type="ECO:0000256" key="5">
    <source>
        <dbReference type="ARBA" id="ARBA00022833"/>
    </source>
</evidence>
<evidence type="ECO:0000313" key="11">
    <source>
        <dbReference type="EMBL" id="AVP98997.1"/>
    </source>
</evidence>
<protein>
    <recommendedName>
        <fullName evidence="3 9">Peptide methionine sulfoxide reductase MsrB</fullName>
        <ecNumber evidence="2 9">1.8.4.12</ecNumber>
    </recommendedName>
    <alternativeName>
        <fullName evidence="8 9">Peptide-methionine (R)-S-oxide reductase</fullName>
    </alternativeName>
</protein>
<dbReference type="EMBL" id="CP027860">
    <property type="protein sequence ID" value="AVP98997.1"/>
    <property type="molecule type" value="Genomic_DNA"/>
</dbReference>
<dbReference type="PANTHER" id="PTHR10173:SF52">
    <property type="entry name" value="METHIONINE-R-SULFOXIDE REDUCTASE B1"/>
    <property type="match status" value="1"/>
</dbReference>
<dbReference type="GO" id="GO:0006979">
    <property type="term" value="P:response to oxidative stress"/>
    <property type="evidence" value="ECO:0007669"/>
    <property type="project" value="InterPro"/>
</dbReference>
<evidence type="ECO:0000256" key="7">
    <source>
        <dbReference type="ARBA" id="ARBA00048488"/>
    </source>
</evidence>
<feature type="active site" description="Nucleophile" evidence="9">
    <location>
        <position position="120"/>
    </location>
</feature>
<dbReference type="KEGG" id="xba:C7S18_18250"/>
<organism evidence="11 12">
    <name type="scientific">Ahniella affigens</name>
    <dbReference type="NCBI Taxonomy" id="2021234"/>
    <lineage>
        <taxon>Bacteria</taxon>
        <taxon>Pseudomonadati</taxon>
        <taxon>Pseudomonadota</taxon>
        <taxon>Gammaproteobacteria</taxon>
        <taxon>Lysobacterales</taxon>
        <taxon>Rhodanobacteraceae</taxon>
        <taxon>Ahniella</taxon>
    </lineage>
</organism>
<gene>
    <name evidence="9 11" type="primary">msrB</name>
    <name evidence="11" type="ORF">C7S18_18250</name>
</gene>
<evidence type="ECO:0000256" key="3">
    <source>
        <dbReference type="ARBA" id="ARBA00021130"/>
    </source>
</evidence>
<feature type="binding site" evidence="9">
    <location>
        <position position="100"/>
    </location>
    <ligand>
        <name>Zn(2+)</name>
        <dbReference type="ChEBI" id="CHEBI:29105"/>
    </ligand>
</feature>
<dbReference type="AlphaFoldDB" id="A0A2P1PVW8"/>
<reference evidence="11 12" key="1">
    <citation type="submission" date="2018-03" db="EMBL/GenBank/DDBJ databases">
        <title>Ahniella affigens gen. nov., sp. nov., a gammaproteobacterium isolated from sandy soil near a stream.</title>
        <authorList>
            <person name="Ko Y."/>
            <person name="Kim J.-H."/>
        </authorList>
    </citation>
    <scope>NUCLEOTIDE SEQUENCE [LARGE SCALE GENOMIC DNA]</scope>
    <source>
        <strain evidence="11 12">D13</strain>
    </source>
</reference>
<comment type="cofactor">
    <cofactor evidence="9">
        <name>Zn(2+)</name>
        <dbReference type="ChEBI" id="CHEBI:29105"/>
    </cofactor>
    <text evidence="9">Binds 1 zinc ion per subunit. The zinc ion is important for the structural integrity of the protein.</text>
</comment>
<evidence type="ECO:0000256" key="2">
    <source>
        <dbReference type="ARBA" id="ARBA00012499"/>
    </source>
</evidence>
<sequence>MNDKIEKTDAEWQSQLDPVQYAVCRCSATERPFTGKFWDHHDDGLYVCVGCGTPLFDSRAKFDSGTGWPSYSEAVAAGAISEHVDLSHGMRRVEVRCARCESHLGHLFPDGPRPTGMRYCINSASLDFQERDSEPTQT</sequence>
<accession>A0A2P1PVW8</accession>
<dbReference type="FunFam" id="2.170.150.20:FF:000001">
    <property type="entry name" value="Peptide methionine sulfoxide reductase MsrB"/>
    <property type="match status" value="1"/>
</dbReference>
<dbReference type="PANTHER" id="PTHR10173">
    <property type="entry name" value="METHIONINE SULFOXIDE REDUCTASE"/>
    <property type="match status" value="1"/>
</dbReference>
<evidence type="ECO:0000256" key="4">
    <source>
        <dbReference type="ARBA" id="ARBA00022723"/>
    </source>
</evidence>
<dbReference type="GO" id="GO:0033743">
    <property type="term" value="F:peptide-methionine (R)-S-oxide reductase activity"/>
    <property type="evidence" value="ECO:0007669"/>
    <property type="project" value="UniProtKB-UniRule"/>
</dbReference>
<evidence type="ECO:0000313" key="12">
    <source>
        <dbReference type="Proteomes" id="UP000241074"/>
    </source>
</evidence>
<dbReference type="Proteomes" id="UP000241074">
    <property type="component" value="Chromosome"/>
</dbReference>
<keyword evidence="5 9" id="KW-0862">Zinc</keyword>
<evidence type="ECO:0000256" key="8">
    <source>
        <dbReference type="ARBA" id="ARBA00075819"/>
    </source>
</evidence>
<dbReference type="PROSITE" id="PS51790">
    <property type="entry name" value="MSRB"/>
    <property type="match status" value="1"/>
</dbReference>
<dbReference type="InterPro" id="IPR002579">
    <property type="entry name" value="Met_Sox_Rdtase_MsrB_dom"/>
</dbReference>
<feature type="binding site" evidence="9">
    <location>
        <position position="97"/>
    </location>
    <ligand>
        <name>Zn(2+)</name>
        <dbReference type="ChEBI" id="CHEBI:29105"/>
    </ligand>
</feature>
<dbReference type="OrthoDB" id="9785497at2"/>
<dbReference type="EC" id="1.8.4.12" evidence="2 9"/>
<comment type="similarity">
    <text evidence="1 9">Belongs to the MsrB Met sulfoxide reductase family.</text>
</comment>
<evidence type="ECO:0000256" key="6">
    <source>
        <dbReference type="ARBA" id="ARBA00023002"/>
    </source>
</evidence>
<name>A0A2P1PVW8_9GAMM</name>
<dbReference type="GO" id="GO:0005737">
    <property type="term" value="C:cytoplasm"/>
    <property type="evidence" value="ECO:0007669"/>
    <property type="project" value="TreeGrafter"/>
</dbReference>
<dbReference type="InterPro" id="IPR028427">
    <property type="entry name" value="Met_Sox_Rdtase_MsrB"/>
</dbReference>
<keyword evidence="12" id="KW-1185">Reference proteome</keyword>